<dbReference type="Pfam" id="PF02256">
    <property type="entry name" value="Fe_hyd_SSU"/>
    <property type="match status" value="1"/>
</dbReference>
<comment type="function">
    <text evidence="6">Component of the cytosolic iron-sulfur (Fe/S) protein assembly machinery. Required for maturation of extramitochondrial Fe/S proteins.</text>
</comment>
<dbReference type="InterPro" id="IPR050340">
    <property type="entry name" value="Cytosolic_Fe-S_CAF"/>
</dbReference>
<evidence type="ECO:0000259" key="7">
    <source>
        <dbReference type="SMART" id="SM00902"/>
    </source>
</evidence>
<evidence type="ECO:0000256" key="1">
    <source>
        <dbReference type="ARBA" id="ARBA00006596"/>
    </source>
</evidence>
<dbReference type="InterPro" id="IPR004108">
    <property type="entry name" value="Fe_hydrogenase_lsu_C"/>
</dbReference>
<dbReference type="SMART" id="SM00902">
    <property type="entry name" value="Fe_hyd_SSU"/>
    <property type="match status" value="1"/>
</dbReference>
<dbReference type="Gene3D" id="3.40.50.1780">
    <property type="match status" value="1"/>
</dbReference>
<comment type="similarity">
    <text evidence="1">Belongs to the NARF family.</text>
</comment>
<dbReference type="Pfam" id="PF02906">
    <property type="entry name" value="Fe_hyd_lg_C"/>
    <property type="match status" value="1"/>
</dbReference>
<evidence type="ECO:0000256" key="5">
    <source>
        <dbReference type="ARBA" id="ARBA00023014"/>
    </source>
</evidence>
<keyword evidence="4" id="KW-0408">Iron</keyword>
<keyword evidence="2" id="KW-0004">4Fe-4S</keyword>
<keyword evidence="5" id="KW-0411">Iron-sulfur</keyword>
<proteinExistence type="inferred from homology"/>
<reference evidence="8" key="1">
    <citation type="submission" date="2020-11" db="EMBL/GenBank/DDBJ databases">
        <authorList>
            <person name="Tran Van P."/>
        </authorList>
    </citation>
    <scope>NUCLEOTIDE SEQUENCE</scope>
</reference>
<evidence type="ECO:0000256" key="4">
    <source>
        <dbReference type="ARBA" id="ARBA00023004"/>
    </source>
</evidence>
<dbReference type="GO" id="GO:0046872">
    <property type="term" value="F:metal ion binding"/>
    <property type="evidence" value="ECO:0007669"/>
    <property type="project" value="UniProtKB-KW"/>
</dbReference>
<dbReference type="Gene3D" id="3.40.950.10">
    <property type="entry name" value="Fe-only Hydrogenase (Larger Subunit), Chain L, domain 3"/>
    <property type="match status" value="1"/>
</dbReference>
<dbReference type="EMBL" id="OE843545">
    <property type="protein sequence ID" value="CAD7603399.1"/>
    <property type="molecule type" value="Genomic_DNA"/>
</dbReference>
<evidence type="ECO:0000256" key="6">
    <source>
        <dbReference type="ARBA" id="ARBA00025700"/>
    </source>
</evidence>
<keyword evidence="3" id="KW-0479">Metal-binding</keyword>
<sequence>MAGYLGHFPKPSLCADTADTSTATRSTNTTLHEHILMTTEVLTCITPAEWGNKPWRNEDKDFTGGEDMGGARARRHKLCSEAYLLGSCDTEDPIRGQRRGDCLRVHTLWQQVAPLELPGDEPMLVFTFLVFTLHHEVVVDCLHLYLLRLELLHIQTHLWHQLPAELSFKESFFSLPRNLAQRNLKTSVQSFKTSTQAQNECIKPVKIEKTETGTGARIKIQDDGSYVQLREGREHKLQKVEISLSDCLACSGCITSAESVLITQQSHEEVIKTDQSGSAKLLVVSLSIQPVLSLAERYDLTVDGALQKLSGYFKKLGADLVLDMNIADDLSLLENQREFIERYRAAQEGEGKQLPMLASSCPGWVCYAEKTHGAAVLPYISSTKSPQQVMGSLVKYYLAEQRGISSEQVYHVTLMPCYDKKLEASREDFFNSQLGARDVDCVITAIELEQLLRQEGVDLSLVDSAPVDYPWGPAGDKELFGHRGSGSGGYADHIFTFAARELFGDSVDQLQYKSLRNPDFREVSLERDGKPVLKFAIANGFRNIQNLVQKLKRGKCPYDYVEVMACPSGCLNGGAQVRPLDGVHSRELTTRLEAAYSSLPQRAPEDNPTLERLYSSWLAGPHSDKSRAMLHTTYHAVEKMNTAITIKW</sequence>
<accession>A0A7R9PQF3</accession>
<evidence type="ECO:0000256" key="2">
    <source>
        <dbReference type="ARBA" id="ARBA00022485"/>
    </source>
</evidence>
<dbReference type="PANTHER" id="PTHR11615">
    <property type="entry name" value="NITRATE, FORMATE, IRON DEHYDROGENASE"/>
    <property type="match status" value="1"/>
</dbReference>
<dbReference type="GO" id="GO:0051539">
    <property type="term" value="F:4 iron, 4 sulfur cluster binding"/>
    <property type="evidence" value="ECO:0007669"/>
    <property type="project" value="UniProtKB-KW"/>
</dbReference>
<protein>
    <recommendedName>
        <fullName evidence="7">Iron hydrogenase small subunit domain-containing protein</fullName>
    </recommendedName>
</protein>
<dbReference type="FunFam" id="3.30.70.20:FF:000042">
    <property type="entry name" value="Cytosolic Fe-S cluster assembly factor NAR1"/>
    <property type="match status" value="1"/>
</dbReference>
<feature type="domain" description="Iron hydrogenase small subunit" evidence="7">
    <location>
        <begin position="582"/>
        <end position="638"/>
    </location>
</feature>
<evidence type="ECO:0000313" key="8">
    <source>
        <dbReference type="EMBL" id="CAD7603399.1"/>
    </source>
</evidence>
<dbReference type="AlphaFoldDB" id="A0A7R9PQF3"/>
<organism evidence="8">
    <name type="scientific">Timema genevievae</name>
    <name type="common">Walking stick</name>
    <dbReference type="NCBI Taxonomy" id="629358"/>
    <lineage>
        <taxon>Eukaryota</taxon>
        <taxon>Metazoa</taxon>
        <taxon>Ecdysozoa</taxon>
        <taxon>Arthropoda</taxon>
        <taxon>Hexapoda</taxon>
        <taxon>Insecta</taxon>
        <taxon>Pterygota</taxon>
        <taxon>Neoptera</taxon>
        <taxon>Polyneoptera</taxon>
        <taxon>Phasmatodea</taxon>
        <taxon>Timematodea</taxon>
        <taxon>Timematoidea</taxon>
        <taxon>Timematidae</taxon>
        <taxon>Timema</taxon>
    </lineage>
</organism>
<evidence type="ECO:0000256" key="3">
    <source>
        <dbReference type="ARBA" id="ARBA00022723"/>
    </source>
</evidence>
<name>A0A7R9PQF3_TIMGE</name>
<dbReference type="InterPro" id="IPR009016">
    <property type="entry name" value="Fe_hydrogenase"/>
</dbReference>
<dbReference type="InterPro" id="IPR003149">
    <property type="entry name" value="Fe_hydrogenase_ssu"/>
</dbReference>
<dbReference type="SUPFAM" id="SSF53920">
    <property type="entry name" value="Fe-only hydrogenase"/>
    <property type="match status" value="1"/>
</dbReference>
<gene>
    <name evidence="8" type="ORF">TGEB3V08_LOCUS8757</name>
</gene>